<dbReference type="STRING" id="1238425.J07HQW2_03413"/>
<gene>
    <name evidence="1" type="ORF">J07HQW2_03413</name>
</gene>
<sequence>MMHLFRSLFRICTGQICHSIDDELLTRVLYYSYMILNIISYDA</sequence>
<organism evidence="1 2">
    <name type="scientific">Haloquadratum walsbyi J07HQW2</name>
    <dbReference type="NCBI Taxonomy" id="1238425"/>
    <lineage>
        <taxon>Archaea</taxon>
        <taxon>Methanobacteriati</taxon>
        <taxon>Methanobacteriota</taxon>
        <taxon>Stenosarchaea group</taxon>
        <taxon>Halobacteria</taxon>
        <taxon>Halobacteriales</taxon>
        <taxon>Haloferacaceae</taxon>
        <taxon>Haloquadratum</taxon>
    </lineage>
</organism>
<dbReference type="AlphaFoldDB" id="U1N249"/>
<evidence type="ECO:0000313" key="1">
    <source>
        <dbReference type="EMBL" id="ERG96929.1"/>
    </source>
</evidence>
<protein>
    <submittedName>
        <fullName evidence="1">Uncharacterized protein</fullName>
    </submittedName>
</protein>
<proteinExistence type="predicted"/>
<dbReference type="Proteomes" id="UP000030710">
    <property type="component" value="Unassembled WGS sequence"/>
</dbReference>
<evidence type="ECO:0000313" key="2">
    <source>
        <dbReference type="Proteomes" id="UP000030710"/>
    </source>
</evidence>
<dbReference type="HOGENOM" id="CLU_3227764_0_0_2"/>
<accession>U1N249</accession>
<dbReference type="EMBL" id="KE356561">
    <property type="protein sequence ID" value="ERG96929.1"/>
    <property type="molecule type" value="Genomic_DNA"/>
</dbReference>
<name>U1N249_9EURY</name>
<reference evidence="1 2" key="1">
    <citation type="journal article" date="2013" name="PLoS ONE">
        <title>Assembly-driven community genomics of a hypersaline microbial ecosystem.</title>
        <authorList>
            <person name="Podell S."/>
            <person name="Ugalde J.A."/>
            <person name="Narasingarao P."/>
            <person name="Banfield J.F."/>
            <person name="Heidelberg K.B."/>
            <person name="Allen E.E."/>
        </authorList>
    </citation>
    <scope>NUCLEOTIDE SEQUENCE [LARGE SCALE GENOMIC DNA]</scope>
    <source>
        <strain evidence="2">J07HQW2</strain>
    </source>
</reference>